<dbReference type="AlphaFoldDB" id="A0A9N8E8J2"/>
<sequence>MPALKSSRNINPAFLRRDRQRNVYQNTTKEVQDTTDEVNTDNDNDDGDSDGLSWNQRVSYGMASVDLSTKWMDLVQREQVAVTTTVPANNDTDNEIMIDVRYGVRLHPHIPNSFMEFVEPPASDSDNNHTTATEPMHPKIAAMNQTLQQAAGLLPEDKESTSSTGIQCRFDGPFAAQLQLVRTLRPPPSPGFGSNNAQNEEFRTTSTPPSYDASTDSFVTGPLRLALRPRVARLSLPPLTTEWDVYHNISPADVRGHFLLVPNLDDSPDINWRGQALVEADCHDLVRLTASIRPIGSLLVCFNSVGAGASQNHIHCHLWPTPPVPLLMMNEFNQQQQQQQPTDTAAKESNNDDDDDDHVHDDHDHDDHDHDHAEVENMDPSSYKAIHHGWSCYAASRVNSIVDFADIMAPCSATSSDDDEEEPESLVEVSYLDYPCFCVQLSTGSTTTPAKTVESLHAVSKALWTVLSCIGDAPHNVCMVNRPISTSSSDNNNADDNQDTASSSSNNDGCVNVDVFVFVRSRERSPNIVPASKAGASEMMGVFHCHNLQQLEELAQQQAGQKPKSPMAQVLEDVSHENPAELWDSIKEALEKEG</sequence>
<dbReference type="SUPFAM" id="SSF54197">
    <property type="entry name" value="HIT-like"/>
    <property type="match status" value="1"/>
</dbReference>
<keyword evidence="3" id="KW-1185">Reference proteome</keyword>
<feature type="compositionally biased region" description="Polar residues" evidence="1">
    <location>
        <begin position="192"/>
        <end position="215"/>
    </location>
</feature>
<evidence type="ECO:0000313" key="2">
    <source>
        <dbReference type="EMBL" id="CAB9515805.1"/>
    </source>
</evidence>
<dbReference type="Proteomes" id="UP001153069">
    <property type="component" value="Unassembled WGS sequence"/>
</dbReference>
<gene>
    <name evidence="2" type="ORF">SEMRO_740_G195480.1</name>
</gene>
<evidence type="ECO:0000313" key="3">
    <source>
        <dbReference type="Proteomes" id="UP001153069"/>
    </source>
</evidence>
<feature type="region of interest" description="Disordered" evidence="1">
    <location>
        <begin position="1"/>
        <end position="53"/>
    </location>
</feature>
<dbReference type="EMBL" id="CAICTM010000739">
    <property type="protein sequence ID" value="CAB9515805.1"/>
    <property type="molecule type" value="Genomic_DNA"/>
</dbReference>
<reference evidence="2" key="1">
    <citation type="submission" date="2020-06" db="EMBL/GenBank/DDBJ databases">
        <authorList>
            <consortium name="Plant Systems Biology data submission"/>
        </authorList>
    </citation>
    <scope>NUCLEOTIDE SEQUENCE</scope>
    <source>
        <strain evidence="2">D6</strain>
    </source>
</reference>
<feature type="region of interest" description="Disordered" evidence="1">
    <location>
        <begin position="185"/>
        <end position="215"/>
    </location>
</feature>
<protein>
    <submittedName>
        <fullName evidence="2">Uncharacterized protein</fullName>
    </submittedName>
</protein>
<feature type="compositionally biased region" description="Basic and acidic residues" evidence="1">
    <location>
        <begin position="357"/>
        <end position="375"/>
    </location>
</feature>
<accession>A0A9N8E8J2</accession>
<evidence type="ECO:0000256" key="1">
    <source>
        <dbReference type="SAM" id="MobiDB-lite"/>
    </source>
</evidence>
<dbReference type="OrthoDB" id="419329at2759"/>
<feature type="compositionally biased region" description="Polar residues" evidence="1">
    <location>
        <begin position="1"/>
        <end position="10"/>
    </location>
</feature>
<feature type="region of interest" description="Disordered" evidence="1">
    <location>
        <begin position="556"/>
        <end position="580"/>
    </location>
</feature>
<feature type="compositionally biased region" description="Acidic residues" evidence="1">
    <location>
        <begin position="33"/>
        <end position="49"/>
    </location>
</feature>
<name>A0A9N8E8J2_9STRA</name>
<organism evidence="2 3">
    <name type="scientific">Seminavis robusta</name>
    <dbReference type="NCBI Taxonomy" id="568900"/>
    <lineage>
        <taxon>Eukaryota</taxon>
        <taxon>Sar</taxon>
        <taxon>Stramenopiles</taxon>
        <taxon>Ochrophyta</taxon>
        <taxon>Bacillariophyta</taxon>
        <taxon>Bacillariophyceae</taxon>
        <taxon>Bacillariophycidae</taxon>
        <taxon>Naviculales</taxon>
        <taxon>Naviculaceae</taxon>
        <taxon>Seminavis</taxon>
    </lineage>
</organism>
<feature type="compositionally biased region" description="Low complexity" evidence="1">
    <location>
        <begin position="485"/>
        <end position="507"/>
    </location>
</feature>
<comment type="caution">
    <text evidence="2">The sequence shown here is derived from an EMBL/GenBank/DDBJ whole genome shotgun (WGS) entry which is preliminary data.</text>
</comment>
<feature type="region of interest" description="Disordered" evidence="1">
    <location>
        <begin position="333"/>
        <end position="375"/>
    </location>
</feature>
<proteinExistence type="predicted"/>
<feature type="region of interest" description="Disordered" evidence="1">
    <location>
        <begin position="484"/>
        <end position="507"/>
    </location>
</feature>
<dbReference type="InterPro" id="IPR036265">
    <property type="entry name" value="HIT-like_sf"/>
</dbReference>